<feature type="domain" description="Bacterial Ig-like" evidence="2">
    <location>
        <begin position="5481"/>
        <end position="5580"/>
    </location>
</feature>
<evidence type="ECO:0000313" key="4">
    <source>
        <dbReference type="Proteomes" id="UP001198862"/>
    </source>
</evidence>
<accession>A0ABS8KZE2</accession>
<feature type="domain" description="Bacterial Ig-like" evidence="2">
    <location>
        <begin position="5281"/>
        <end position="5380"/>
    </location>
</feature>
<dbReference type="PANTHER" id="PTHR34677:SF3">
    <property type="entry name" value="BACTERIAL IG-LIKE DOMAIN-CONTAINING PROTEIN"/>
    <property type="match status" value="1"/>
</dbReference>
<dbReference type="Pfam" id="PF14252">
    <property type="entry name" value="DUF4347"/>
    <property type="match status" value="1"/>
</dbReference>
<feature type="domain" description="Bacterial Ig-like" evidence="2">
    <location>
        <begin position="4181"/>
        <end position="4280"/>
    </location>
</feature>
<feature type="domain" description="Bacterial Ig-like" evidence="2">
    <location>
        <begin position="4481"/>
        <end position="4580"/>
    </location>
</feature>
<dbReference type="PRINTS" id="PR00313">
    <property type="entry name" value="CABNDNGRPT"/>
</dbReference>
<name>A0ABS8KZE2_9HYPH</name>
<feature type="domain" description="Bacterial Ig-like" evidence="2">
    <location>
        <begin position="3681"/>
        <end position="3780"/>
    </location>
</feature>
<feature type="domain" description="Bacterial Ig-like" evidence="2">
    <location>
        <begin position="4381"/>
        <end position="4477"/>
    </location>
</feature>
<dbReference type="InterPro" id="IPR044048">
    <property type="entry name" value="Big_12"/>
</dbReference>
<feature type="domain" description="Bacterial Ig-like" evidence="2">
    <location>
        <begin position="5381"/>
        <end position="5480"/>
    </location>
</feature>
<feature type="domain" description="DUF4347" evidence="1">
    <location>
        <begin position="7"/>
        <end position="169"/>
    </location>
</feature>
<feature type="domain" description="Bacterial Ig-like" evidence="2">
    <location>
        <begin position="4981"/>
        <end position="5080"/>
    </location>
</feature>
<dbReference type="InterPro" id="IPR018511">
    <property type="entry name" value="Hemolysin-typ_Ca-bd_CS"/>
</dbReference>
<dbReference type="EMBL" id="JAJISD010000010">
    <property type="protein sequence ID" value="MCC8431470.1"/>
    <property type="molecule type" value="Genomic_DNA"/>
</dbReference>
<dbReference type="InterPro" id="IPR001343">
    <property type="entry name" value="Hemolysn_Ca-bd"/>
</dbReference>
<feature type="domain" description="Bacterial Ig-like" evidence="2">
    <location>
        <begin position="2982"/>
        <end position="3079"/>
    </location>
</feature>
<feature type="domain" description="Bacterial Ig-like" evidence="2">
    <location>
        <begin position="3382"/>
        <end position="3480"/>
    </location>
</feature>
<dbReference type="InterPro" id="IPR013783">
    <property type="entry name" value="Ig-like_fold"/>
</dbReference>
<dbReference type="InterPro" id="IPR025592">
    <property type="entry name" value="DUF4347"/>
</dbReference>
<feature type="domain" description="Bacterial Ig-like" evidence="2">
    <location>
        <begin position="2782"/>
        <end position="2881"/>
    </location>
</feature>
<dbReference type="Gene3D" id="2.60.40.10">
    <property type="entry name" value="Immunoglobulins"/>
    <property type="match status" value="1"/>
</dbReference>
<evidence type="ECO:0000259" key="2">
    <source>
        <dbReference type="Pfam" id="PF19078"/>
    </source>
</evidence>
<evidence type="ECO:0000313" key="3">
    <source>
        <dbReference type="EMBL" id="MCC8431470.1"/>
    </source>
</evidence>
<sequence length="5843" mass="575396">MVKPSQVAFIDPAVQDVDLLASSLQFGIEPMVLDASRPAVTQMAEFVLARRDIAVIHVIAHGQSGRIDFAAGSVTHETLTNHAGDLAALAHVLSSTAEIRLWACHAASGAAGAAFVAALAWATGVPVLASTGLVGDANQGGRWELDVPAGASPPPPLTASGVAAYAGVLATFTATAGTDTFIGTTASDTYVVATGTVSATDTFSAGGSPGVDVIQIGTAGAGVAVDLSAGATDDIAGFLDFEAITFVNTSGTSTATLNAAQFAAGRISTTVAITGTSSTQALIINTNAGASVDLSGWTFATWTSGTDTISINAAAGDEILIGSSQADRFVVNATNQVSAADRYDGGAGNDVIQIGATTTGVTVDLSAAAADGIGGFVGIDGISFINTSGTSTATFASAQLGAGRISNSAVITGTSSTQAIAINAAVGGSVDLSGWTFSGWTSGTDTISITGSTGAEILVGSSQIDRFVVTDSNQVSATDRYDGGAGNDVLQIGTASAGTSIDLSAAASDGVDGFISIEAITFVNTSGTSTATLGSAQLGTAKISNAAVITGTTSTQAIAINAAVGGSVDLSGWTFSGWTSGTDTISITGSTGAEILVGSSQIDRFVVTDGNQVSAADRYSGGAGNDVIQVGTAGVGTSIDLSAAASDGVDGFLSVEGITFVNTSGTSTATLNATQIGSGKIATAAVITGSAATQGVAVNLSAGGSLDLSAWTFSGWTSGTDTISITGSTGDEIIVGTSQIDRFIVSDTAQVSAADRYNGGAGNDVIQIGGAGAGTSIDLSGAAADGVNGFLSVEGITFANTSGLSTVTLNAAQFGTGKIATATAITGTAADQSIAINVASGGSIDLTTWTFTGWTSGTDTISLTGSTGTEIIVGSSQVDRFVVSESNQVSATDRYNGGASNDILQVGVAGAGTSIDLSAAAADGVNGFLSVEGIAFVNTSGTASATFNAAQFGSGKIATTAAITGTLGAAQSLTVNVAAAGSVDLSAWTFANWTSGTDTITVNGSTGAETLTGATEAVQILAGAGTDTLIVTATNQVQAGDRYDGGADADTLRIGTTTGTAIDLSAAASDGVDGFVNIERVTFVNSSGTTTATFNAAQFGAGKISNTTLFTGTSQVQAVAVNLSAGGSLDMSGWTFATWTSGTDIITVTGATGDETIVGSSQIDRFVVGATNQVSAADRYDGSAGNDILQVGVAGAGTSIDFSAAASDGVNGFLSVEALTFVNTSGTSTATFNSAQFGTGRIAAAAAITGTTTAAQALVVNMAPAGTLNMSGWTFTNWTTGTDTITVNGSSGADTITGPIQGATILAGAGNDTLVVSATTQVQSNDRYDGGADVDTLQIGTVGAGVAVSLTAAASDGVDGFVNIEAISFVNTSATSTATFNASQFGAGKISTAATITGTTAGTQGLAVNLAAGNSLDLSGLSFVSWASGTDTISLTGSTGSESIVGTSQIDRFVVGASNQVSVGDRYDGGAGNDVIQVGATTAAVSIDLSGAASDGVNGFVSVEGILFINSAGTATATFNANQFGTGKISSAAIITGTSSTNAIVVNVDSGSSADLSGWTFPTWTSGTDTITVNGSSGAETFTGAIQGTTILAGAGNDTLIVSNTTQVQVADRYDGGADNDTLQIGVAGVGTSINLTAAATNGIDGFVNIEGVAFVNTSGTSTATFGSAQFGAGKISNTALITGTASTQALVLNMTTGGSLDLSGWTFAGWTSGTDTITLTGSTGNEIFVGSSQTDTLFVGATAQVSAGDRYDGGAGNDILQVGLAGGGVTIDFSAGATDGVNGFLNVEAVNFTNTSGTSTATFNAGQFGAGKISNGVVFNGTASTQALAINLSAGGSLDMLGWTFATWTSGTDTITVTGSTGDEVIVASSLIDRFVVSASNQVTSGDRYNGGASNDILQVGLAAAGTSIDLSAGATDGVNGFLSVEAIAFVNTSGTATATFNANQFGAGKIASTVAVTGTAFTNAIVVNVDAGGSADLSGWTFPTWTSGTDTITVNGSSGAESFIGATQGTTILAGAGNDTLIVSNTTQVQATDRYDGGADTDSIQIGVAGAGTSISLTAAATNGIDGFVNVEGITFVNTSGTSTATFNSTQFGAGKISSTSTITGTSSTQTFAVTLPAAGSFDLSGFTFSNWTSGTDVISVTGSAGADSIVGSGLIDTLTGAGGADTLTGGGGLDIYSFAAGSSALTIGGSGTAGTIVGYDTVTDYAYGATANVTEKLGYSGVAVVTSFTRAAASTLQLNTGATVKSHAISNGIVTFDDTTTYAAAVNLQSMSDVAAAVQYLQAHDIGTTGSALAFKATIGGIGHTFVFIQGTSGGSPDSSDSLIDLVNVSAGSLTANSNQLTAFDGVAPPPPAAPTVAENAGGGVNAAEAADGTVVLVSLSGTGAVAGDTLTVNWGGQVVSQVLTTGDILAGSVGVVVTPETIAAQGDGEFNVTASLTDTIGNIGANSPATIVSVDTVAPPAPPAPGVAENGSGGINASEASNGTQVVVDLSALAAEAGDTLFVNWGGQIVSRAVTGAEVLAGSATVQVSVGVIAAQGDGTFDVTASLTDIAGNVGATSAATSVTVDRVAPAALAAAPTVPESGLDGLNRAETADGTAVVVDLSGSEAVLGYSLKVNWGGQAVTYVLTEDDLLAGSASVLVPPGTIALQGDGTIAVTASLIDIAGNEGAASPAASVAVDRTNPTVAVTIAEASLSDGTASSLVTFTFSEAPTGFTEADLDVVGGVISDLTATVDPLVWTAQFTATDGFTGTGSVAVVSDSYTDASLNLGGSGSDTVTIDRTNPTVTVAIAESTLSDSTASSLVTFTFSEAPSGFTEADLDVVGGTISGLAATVDPLVWTAQFTATDGFTGTGSVSVVSDSYTDAALNLGGSGSDSVTIDRTNPTVTVAIAESSLSDGTASSLVTFTFSEAPTGFTDADLDVVGGTITGLAATGDPLVWTAQFTAADGFTGTGSVSVVSDSYTDAALNLGASGSDSVTIDRTNPTVTVVIDDSSLSDTDASSLVTFTFSEAPTGFTDADLDVVGGTVTGLAATGDPLVWTAQFTATDGFTGTGSVTVVSDSYTDAALNLGGSGSDNVTIDRTNPTVTVAIDEASLSDTDASSLVTFTFSEAPVGFTDADLDVVGGTVTGLAATGDPLVWTAQFTATDGFTGTGSVTVVSDSYTDAALNLGGSGSDSVTIDRTNPTVTVALAESSLSDGTASSLVTFTFSEAPTAFTEADLDVVGGTIGDLVATIDPLVWTAQFTATDGFAGTGSVTVVSNSYTDAALNLGGSGTDSVAIDRTNPTVTVAIAEASLSDGTASSLVTFTFSEAPTDFSEADLDVIGGVISDLTATIDPLVWTAEFTATDGFTGTGSVAVVSDSYTDAALNLGGSGSDSVAIDRTNPTVTVVIAESSLSDGTASSLVTFTFSEAPVGFTEADLDVVGVISGLAATGDPLVWTAEFTATDGFTGAGSVTVVSDSYTDASLNLGGSGSDSVTIDRTNPTVTVAIAEASLSDGTASSLVTFTFSEVPVGFSEADLDVVGGTITGLAATVDPLVWTAEFTATDGFAGTGSVTVVSDSFTDASLNLGGSGSDAVTIDRTNPTVAVAIAEASLSDGTASSLVTFTFSEVPVGFTEVDLDVIGGTITGLAATVDPLVWTAQFTATDGFTGTGSVTVVSDSYTDAALNLGGSGTDSVTIDRTNPTVTVTIDEPALSDGTASSLVTFTFSEAPTGFTEADLDVVGGTITGLAATVDPLVWTAQFTATDGFTGAGSVTVVSDSYTDASLNLGGSGDDSVTIDRTNPTVTVAIAEASLSDGTASSLVTFTFSEAPTGFTEADLDVVGGVISDLTATVDPLVWTAQFTATDGFTGTGSVSVVSDSYTDASLNLGGSGSDAVTIDRTNPTVAVTIDEPSLSDGTASSLVTFTFSEAPVGFSEADLDVVGGTITDLAATVDPLVWTAQFIATDGFTGTGSVTVVSDSYTDASLNLGGSGTDSVTIDRTNPTVTVAISQGSLSDGTASSLMTFTFSEAPTGFTEADLDVVGGVISDLTATVDPLVWTAQFTATDGFTGTGSVAVVSDSYTDASLNLGGSGSDTVTIDRTNPTVMVAIAESSLSDGTASSLVTFTFSEAPTGFTEADLDVVGGVISDLTATVDPLVWTAQFTATDGFTGTGSVSVISDSYTDASLNLGGSGTDSVTIDRTNPTVTVTIAEASLSDGTASSLVTFTFSEVPTGFSEADLDVVGGTISGLAATVDPLVWTAQFTATDGFAGTGSVTVVSNSYTDAALNLGGSRSDSITIDRTNPTVAVTIDEPALSDGTASSQVTFTFSEAPVGFTEADLDVVGGTISGLAATADPLVWTAQFTATDGFTGTGSVAVVSDSYTDASLNLGGSGTDSFTIDRTNPTVTVTIDEPALSDGTASSLVTFTFSEPPVGFTEADLDVVGGTVTGLTATGDPLVWTAQFTATDGFTGTGSVSVVPDSYTDASLNLGGSGADSAMIDRTNPTVAVAIAEPSLSDGTASSQVTFTFSEAPTGFTEADLDVVGGTVTGLVVTIDPLVWTAQFTATDGFTGTGSVSVISDSYTDASLNLGGSGTDSVTIDRTNPTVTVAIAEASLSDGTASSLVTFTFSEAPVGFTEADLDVVGGTITGLAATVAPLVWTAQFTATDGFTGAGSVTVVSDSYTDASLNLGGSGDDSVTIDRTNPTVTVTIDEPALSDGTASSLVTFTFSEAPTGFSEADLDVVGGTVTGLAATVDPLVWTAQFTATDGFTGTGSVTVVSDSYTDASLNLGGSGSDSVTIDRTNPTVTVTIAEASLSDGTASSLVTFTFSEVPTGFSEADLDVVGGTVTGLAATVDPLVWTAQFTATDGFTGTGSVTVASASYTDAALNLGGSGNDSVTIDRTNPTVTVAIAESSLSDGTASSLVTFTFSEVPTGFSEADLDVVGGVVSDLIATVDPLVWTAQFTATDGFTGTGSVTVVSDSYTDAALNLGGSGTDSVTIDRTNPTVAVTIDEPALSDGTASSLVTFTFSEVPTGFSEADLDVVGGTITGLAATVDPLVWTAEFTATDGFTGTGSVTVVSDSYTDASLNLGGSGTDSVTIDRSNPMVAVAIAEASLSDGTANSLVTFTFNEAPTGFSEADLDVVGGTITGLAATVDPLVWTAQFTATDGFTGTGSVAVVSGSYTDASLNLGGSGTDSVTIDRTNPTVTVNIAEASLSDGTASSLVTFTFSEAPTGFTEADLDVVGGTIMGLAATVDPLVWTAQFTATDGFTGTGSVSVISDSYTDAALNLGGSGSDSVAIDRTNPTVTVAIAEPALSDGTASSLVTFTFSEAPVGFTEADLDVVGGTITGLAATVDPLVWTAQFTATDGFAGTGSVAVVSDSYTDAALNLGGSGSDSVTIDRTNPTVAVTIDEPSLSDGTASSLVTFTFSEAPTGFTEADLDVVGGTVTGLAATVDPLVWTAQFTATDGFAGTGSVAVISDSYTDAALNLGGSGSDSVTIDRTNPTVAVTIAEASLSDGAASSLVTFTFSEAPTDFSEADLDVVGGTITGLAATVDPLVWTAQFTATDGFAGTGSVAVVPDRYTDAALNLGGSGSDSVTIDRTADADGNLLLVIPDTAINAVERTAVAFSVSGIDPDVVTATVTFTDSLGHTIAVAAAAGVVNMSSFVSGTVTSVLSVVDATGNIDSVSGAAITLDAVNGTSGNDTIYGTALNETFDGGAGNDYLYGAAGNDTLTGGGGNDRLVGGIGADAMSGGLDSDVYYVDDAGDVVTEVAGEGIDSIYTSIDLTLTAGQEIEALWANAGATGLVLGGNDFDNRIYGAAGNDTLTGGGGNDRLVGGTGADAMSGGLGNDVYYVDDAGDVV</sequence>
<dbReference type="PANTHER" id="PTHR34677">
    <property type="match status" value="1"/>
</dbReference>
<feature type="domain" description="Bacterial Ig-like" evidence="2">
    <location>
        <begin position="3581"/>
        <end position="3680"/>
    </location>
</feature>
<feature type="domain" description="Bacterial Ig-like" evidence="2">
    <location>
        <begin position="4581"/>
        <end position="4680"/>
    </location>
</feature>
<proteinExistence type="predicted"/>
<feature type="domain" description="Bacterial Ig-like" evidence="2">
    <location>
        <begin position="4681"/>
        <end position="4780"/>
    </location>
</feature>
<feature type="domain" description="Bacterial Ig-like" evidence="2">
    <location>
        <begin position="4081"/>
        <end position="4180"/>
    </location>
</feature>
<feature type="domain" description="Bacterial Ig-like" evidence="2">
    <location>
        <begin position="3182"/>
        <end position="3281"/>
    </location>
</feature>
<evidence type="ECO:0000259" key="1">
    <source>
        <dbReference type="Pfam" id="PF14252"/>
    </source>
</evidence>
<feature type="domain" description="Bacterial Ig-like" evidence="2">
    <location>
        <begin position="2882"/>
        <end position="2981"/>
    </location>
</feature>
<feature type="domain" description="Bacterial Ig-like" evidence="2">
    <location>
        <begin position="3082"/>
        <end position="3181"/>
    </location>
</feature>
<protein>
    <submittedName>
        <fullName evidence="3">Ig-like domain-containing protein</fullName>
    </submittedName>
</protein>
<dbReference type="Gene3D" id="2.150.10.10">
    <property type="entry name" value="Serralysin-like metalloprotease, C-terminal"/>
    <property type="match status" value="3"/>
</dbReference>
<feature type="domain" description="Bacterial Ig-like" evidence="2">
    <location>
        <begin position="2682"/>
        <end position="2780"/>
    </location>
</feature>
<dbReference type="Pfam" id="PF19078">
    <property type="entry name" value="Big_12"/>
    <property type="match status" value="29"/>
</dbReference>
<feature type="domain" description="Bacterial Ig-like" evidence="2">
    <location>
        <begin position="4781"/>
        <end position="4880"/>
    </location>
</feature>
<dbReference type="PROSITE" id="PS00330">
    <property type="entry name" value="HEMOLYSIN_CALCIUM"/>
    <property type="match status" value="4"/>
</dbReference>
<feature type="domain" description="Bacterial Ig-like" evidence="2">
    <location>
        <begin position="4281"/>
        <end position="4380"/>
    </location>
</feature>
<feature type="domain" description="Bacterial Ig-like" evidence="2">
    <location>
        <begin position="3781"/>
        <end position="3878"/>
    </location>
</feature>
<feature type="domain" description="Bacterial Ig-like" evidence="2">
    <location>
        <begin position="5081"/>
        <end position="5180"/>
    </location>
</feature>
<feature type="domain" description="Bacterial Ig-like" evidence="2">
    <location>
        <begin position="5181"/>
        <end position="5280"/>
    </location>
</feature>
<feature type="domain" description="Bacterial Ig-like" evidence="2">
    <location>
        <begin position="3282"/>
        <end position="3381"/>
    </location>
</feature>
<dbReference type="SUPFAM" id="SSF51120">
    <property type="entry name" value="beta-Roll"/>
    <property type="match status" value="3"/>
</dbReference>
<reference evidence="3 4" key="1">
    <citation type="submission" date="2021-11" db="EMBL/GenBank/DDBJ databases">
        <authorList>
            <person name="Lee D.-H."/>
            <person name="Kim S.-B."/>
        </authorList>
    </citation>
    <scope>NUCLEOTIDE SEQUENCE [LARGE SCALE GENOMIC DNA]</scope>
    <source>
        <strain evidence="3 4">KCTC 52223</strain>
    </source>
</reference>
<feature type="domain" description="Bacterial Ig-like" evidence="2">
    <location>
        <begin position="4881"/>
        <end position="4980"/>
    </location>
</feature>
<dbReference type="Pfam" id="PF00353">
    <property type="entry name" value="HemolysinCabind"/>
    <property type="match status" value="5"/>
</dbReference>
<gene>
    <name evidence="3" type="ORF">LJ725_21055</name>
</gene>
<feature type="domain" description="Bacterial Ig-like" evidence="2">
    <location>
        <begin position="3981"/>
        <end position="4079"/>
    </location>
</feature>
<dbReference type="RefSeq" id="WP_230552790.1">
    <property type="nucleotide sequence ID" value="NZ_JAJISD010000010.1"/>
</dbReference>
<dbReference type="Proteomes" id="UP001198862">
    <property type="component" value="Unassembled WGS sequence"/>
</dbReference>
<keyword evidence="4" id="KW-1185">Reference proteome</keyword>
<feature type="domain" description="Bacterial Ig-like" evidence="2">
    <location>
        <begin position="3481"/>
        <end position="3578"/>
    </location>
</feature>
<feature type="non-terminal residue" evidence="3">
    <location>
        <position position="5843"/>
    </location>
</feature>
<comment type="caution">
    <text evidence="3">The sequence shown here is derived from an EMBL/GenBank/DDBJ whole genome shotgun (WGS) entry which is preliminary data.</text>
</comment>
<feature type="domain" description="Bacterial Ig-like" evidence="2">
    <location>
        <begin position="3881"/>
        <end position="3980"/>
    </location>
</feature>
<dbReference type="InterPro" id="IPR011049">
    <property type="entry name" value="Serralysin-like_metalloprot_C"/>
</dbReference>
<organism evidence="3 4">
    <name type="scientific">Reyranella aquatilis</name>
    <dbReference type="NCBI Taxonomy" id="2035356"/>
    <lineage>
        <taxon>Bacteria</taxon>
        <taxon>Pseudomonadati</taxon>
        <taxon>Pseudomonadota</taxon>
        <taxon>Alphaproteobacteria</taxon>
        <taxon>Hyphomicrobiales</taxon>
        <taxon>Reyranellaceae</taxon>
        <taxon>Reyranella</taxon>
    </lineage>
</organism>